<evidence type="ECO:0000259" key="1">
    <source>
        <dbReference type="Pfam" id="PF18912"/>
    </source>
</evidence>
<evidence type="ECO:0000313" key="3">
    <source>
        <dbReference type="Proteomes" id="UP000218767"/>
    </source>
</evidence>
<keyword evidence="2" id="KW-0328">Glycosyltransferase</keyword>
<organism evidence="2 3">
    <name type="scientific">SAR86 cluster bacterium</name>
    <dbReference type="NCBI Taxonomy" id="2030880"/>
    <lineage>
        <taxon>Bacteria</taxon>
        <taxon>Pseudomonadati</taxon>
        <taxon>Pseudomonadota</taxon>
        <taxon>Gammaproteobacteria</taxon>
        <taxon>SAR86 cluster</taxon>
    </lineage>
</organism>
<feature type="domain" description="Double zinc ribbon" evidence="1">
    <location>
        <begin position="10"/>
        <end position="66"/>
    </location>
</feature>
<dbReference type="SUPFAM" id="SSF53271">
    <property type="entry name" value="PRTase-like"/>
    <property type="match status" value="1"/>
</dbReference>
<keyword evidence="2" id="KW-0808">Transferase</keyword>
<accession>A0A2A4XGJ7</accession>
<dbReference type="InterPro" id="IPR029057">
    <property type="entry name" value="PRTase-like"/>
</dbReference>
<name>A0A2A4XGJ7_9GAMM</name>
<dbReference type="EMBL" id="NVUL01000006">
    <property type="protein sequence ID" value="PCI81187.1"/>
    <property type="molecule type" value="Genomic_DNA"/>
</dbReference>
<dbReference type="Proteomes" id="UP000218767">
    <property type="component" value="Unassembled WGS sequence"/>
</dbReference>
<evidence type="ECO:0000313" key="2">
    <source>
        <dbReference type="EMBL" id="PCI81187.1"/>
    </source>
</evidence>
<dbReference type="PANTHER" id="PTHR47505:SF1">
    <property type="entry name" value="DNA UTILIZATION PROTEIN YHGH"/>
    <property type="match status" value="1"/>
</dbReference>
<reference evidence="3" key="1">
    <citation type="submission" date="2017-08" db="EMBL/GenBank/DDBJ databases">
        <title>A dynamic microbial community with high functional redundancy inhabits the cold, oxic subseafloor aquifer.</title>
        <authorList>
            <person name="Tully B.J."/>
            <person name="Wheat C.G."/>
            <person name="Glazer B.T."/>
            <person name="Huber J.A."/>
        </authorList>
    </citation>
    <scope>NUCLEOTIDE SEQUENCE [LARGE SCALE GENOMIC DNA]</scope>
</reference>
<dbReference type="PANTHER" id="PTHR47505">
    <property type="entry name" value="DNA UTILIZATION PROTEIN YHGH"/>
    <property type="match status" value="1"/>
</dbReference>
<comment type="caution">
    <text evidence="2">The sequence shown here is derived from an EMBL/GenBank/DDBJ whole genome shotgun (WGS) entry which is preliminary data.</text>
</comment>
<dbReference type="Pfam" id="PF18912">
    <property type="entry name" value="DZR_2"/>
    <property type="match status" value="1"/>
</dbReference>
<dbReference type="Gene3D" id="3.40.50.2020">
    <property type="match status" value="1"/>
</dbReference>
<dbReference type="InterPro" id="IPR051910">
    <property type="entry name" value="ComF/GntX_DNA_util-trans"/>
</dbReference>
<protein>
    <submittedName>
        <fullName evidence="2">Phosphoribosyltransferase</fullName>
    </submittedName>
</protein>
<dbReference type="InterPro" id="IPR044005">
    <property type="entry name" value="DZR_2"/>
</dbReference>
<sequence length="240" mass="26413">MFCKLIQSIRCALPSTCIVCGQAADRDHSICNDCGYELPKLGDCCRRCGIELNGGLSKRSCCTSCQLSPPSFDFCTAVFPYDSPIDKLIADYKFSARFDIGYSLSRVLASKFNTYYIGMAKPELLLPVPLHKSRLGSRGFNQASEMCNVLSKYCGVSISNSVLTKIRNTEPQASMSSAAARKANLRKAFAVSRLDDLEGVTHIALIDDVVTTMATTEAISRMLLEKQDCRIDVWCLARTL</sequence>
<gene>
    <name evidence="2" type="ORF">COB20_02155</name>
</gene>
<dbReference type="GO" id="GO:0016757">
    <property type="term" value="F:glycosyltransferase activity"/>
    <property type="evidence" value="ECO:0007669"/>
    <property type="project" value="UniProtKB-KW"/>
</dbReference>
<proteinExistence type="predicted"/>
<dbReference type="AlphaFoldDB" id="A0A2A4XGJ7"/>